<keyword evidence="5" id="KW-0677">Repeat</keyword>
<feature type="domain" description="Ig-like" evidence="17">
    <location>
        <begin position="197"/>
        <end position="279"/>
    </location>
</feature>
<protein>
    <recommendedName>
        <fullName evidence="21">Cell adhesion molecule</fullName>
    </recommendedName>
</protein>
<feature type="domain" description="Ig-like" evidence="17">
    <location>
        <begin position="484"/>
        <end position="575"/>
    </location>
</feature>
<evidence type="ECO:0000256" key="4">
    <source>
        <dbReference type="ARBA" id="ARBA00022729"/>
    </source>
</evidence>
<dbReference type="InterPro" id="IPR036116">
    <property type="entry name" value="FN3_sf"/>
</dbReference>
<feature type="domain" description="Fibronectin type-III" evidence="18">
    <location>
        <begin position="580"/>
        <end position="675"/>
    </location>
</feature>
<dbReference type="FunFam" id="2.60.40.10:FF:000120">
    <property type="entry name" value="Down syndrome cell adhesion molecule like 1"/>
    <property type="match status" value="1"/>
</dbReference>
<keyword evidence="13" id="KW-0393">Immunoglobulin domain</keyword>
<keyword evidence="20" id="KW-1185">Reference proteome</keyword>
<evidence type="ECO:0000256" key="9">
    <source>
        <dbReference type="ARBA" id="ARBA00023018"/>
    </source>
</evidence>
<evidence type="ECO:0000256" key="7">
    <source>
        <dbReference type="ARBA" id="ARBA00022902"/>
    </source>
</evidence>
<feature type="compositionally biased region" description="Polar residues" evidence="15">
    <location>
        <begin position="831"/>
        <end position="842"/>
    </location>
</feature>
<dbReference type="InterPro" id="IPR013783">
    <property type="entry name" value="Ig-like_fold"/>
</dbReference>
<dbReference type="InterPro" id="IPR036179">
    <property type="entry name" value="Ig-like_dom_sf"/>
</dbReference>
<dbReference type="CDD" id="cd00063">
    <property type="entry name" value="FN3"/>
    <property type="match status" value="3"/>
</dbReference>
<dbReference type="SMART" id="SM00060">
    <property type="entry name" value="FN3"/>
    <property type="match status" value="3"/>
</dbReference>
<evidence type="ECO:0000256" key="16">
    <source>
        <dbReference type="SAM" id="Phobius"/>
    </source>
</evidence>
<dbReference type="AlphaFoldDB" id="A0AAQ4D0Z6"/>
<dbReference type="InterPro" id="IPR056754">
    <property type="entry name" value="DSCAM/DSCAML_C"/>
</dbReference>
<dbReference type="GO" id="GO:0009653">
    <property type="term" value="P:anatomical structure morphogenesis"/>
    <property type="evidence" value="ECO:0007669"/>
    <property type="project" value="UniProtKB-ARBA"/>
</dbReference>
<evidence type="ECO:0008006" key="21">
    <source>
        <dbReference type="Google" id="ProtNLM"/>
    </source>
</evidence>
<accession>A0AAQ4D0Z6</accession>
<keyword evidence="10 16" id="KW-0472">Membrane</keyword>
<evidence type="ECO:0000256" key="12">
    <source>
        <dbReference type="ARBA" id="ARBA00023180"/>
    </source>
</evidence>
<comment type="caution">
    <text evidence="19">The sequence shown here is derived from an EMBL/GenBank/DDBJ whole genome shotgun (WGS) entry which is preliminary data.</text>
</comment>
<feature type="domain" description="Ig-like" evidence="17">
    <location>
        <begin position="6"/>
        <end position="96"/>
    </location>
</feature>
<dbReference type="InterPro" id="IPR003599">
    <property type="entry name" value="Ig_sub"/>
</dbReference>
<dbReference type="GO" id="GO:0030154">
    <property type="term" value="P:cell differentiation"/>
    <property type="evidence" value="ECO:0007669"/>
    <property type="project" value="UniProtKB-ARBA"/>
</dbReference>
<dbReference type="FunFam" id="2.60.40.10:FF:000104">
    <property type="entry name" value="Down syndrome cell adhesion molecule b"/>
    <property type="match status" value="1"/>
</dbReference>
<proteinExistence type="predicted"/>
<dbReference type="PROSITE" id="PS50835">
    <property type="entry name" value="IG_LIKE"/>
    <property type="match status" value="6"/>
</dbReference>
<evidence type="ECO:0000313" key="20">
    <source>
        <dbReference type="Proteomes" id="UP001321473"/>
    </source>
</evidence>
<evidence type="ECO:0000259" key="17">
    <source>
        <dbReference type="PROSITE" id="PS50835"/>
    </source>
</evidence>
<keyword evidence="12" id="KW-0325">Glycoprotein</keyword>
<evidence type="ECO:0000256" key="10">
    <source>
        <dbReference type="ARBA" id="ARBA00023136"/>
    </source>
</evidence>
<feature type="domain" description="Fibronectin type-III" evidence="18">
    <location>
        <begin position="860"/>
        <end position="965"/>
    </location>
</feature>
<gene>
    <name evidence="19" type="ORF">V5799_001156</name>
</gene>
<dbReference type="Pfam" id="PF07679">
    <property type="entry name" value="I-set"/>
    <property type="match status" value="4"/>
</dbReference>
<dbReference type="Pfam" id="PF25059">
    <property type="entry name" value="FN3_DSCAM-DSCAML_C"/>
    <property type="match status" value="1"/>
</dbReference>
<dbReference type="PROSITE" id="PS50853">
    <property type="entry name" value="FN3"/>
    <property type="match status" value="3"/>
</dbReference>
<name>A0AAQ4D0Z6_AMBAM</name>
<dbReference type="PRINTS" id="PR00014">
    <property type="entry name" value="FNTYPEIII"/>
</dbReference>
<dbReference type="EMBL" id="JARKHS020036482">
    <property type="protein sequence ID" value="KAK8756136.1"/>
    <property type="molecule type" value="Genomic_DNA"/>
</dbReference>
<evidence type="ECO:0000256" key="8">
    <source>
        <dbReference type="ARBA" id="ARBA00022989"/>
    </source>
</evidence>
<dbReference type="CDD" id="cd00096">
    <property type="entry name" value="Ig"/>
    <property type="match status" value="1"/>
</dbReference>
<dbReference type="SMART" id="SM00409">
    <property type="entry name" value="IG"/>
    <property type="match status" value="6"/>
</dbReference>
<feature type="domain" description="Ig-like" evidence="17">
    <location>
        <begin position="102"/>
        <end position="194"/>
    </location>
</feature>
<evidence type="ECO:0000256" key="11">
    <source>
        <dbReference type="ARBA" id="ARBA00023157"/>
    </source>
</evidence>
<evidence type="ECO:0000256" key="2">
    <source>
        <dbReference type="ARBA" id="ARBA00022475"/>
    </source>
</evidence>
<evidence type="ECO:0000256" key="13">
    <source>
        <dbReference type="ARBA" id="ARBA00023319"/>
    </source>
</evidence>
<feature type="domain" description="Fibronectin type-III" evidence="18">
    <location>
        <begin position="680"/>
        <end position="784"/>
    </location>
</feature>
<comment type="subcellular location">
    <subcellularLocation>
        <location evidence="1">Cell membrane</location>
        <topology evidence="1">Single-pass type I membrane protein</topology>
    </subcellularLocation>
    <subcellularLocation>
        <location evidence="14">Synapse</location>
    </subcellularLocation>
</comment>
<keyword evidence="9" id="KW-0770">Synapse</keyword>
<sequence>MTAEPPGVALTPNYQVVEPGMPATLNCTFTSSSAEPQLTVRWLKNGKPLNTDLRVQLDDTVTRLVIKPVKKEDAGMYQCFAGDGSLDTVQSSAEISVAAMAPAMTQTFYQKNLRPGDSFSLQCQCKGRPLPSFTWERNREPIHSDHRVRVTSVHVGNQFISVLNVTRATADDSGLYACTATNEEGSASHWARVNVHGKLFVHRTLSNVTAVPGQDVTLQCLYGGYPVDSVSWYKNDVLLPRSGRQNVDNDGNLRIRNFQGSVDAGDYTCVVKTQSQEVRATIQLILIVPPVIDDHFFPESITVDEGSRSRLLCSVSKGDGPLRFQWFKDGRPLSSVPDGSVQYSDDSAMIKFRKMRFRDRGQYTCFATNDAASDNRTTDVVVNVSPRLKTTPVNKTVTSGNRVVFDCSAEGFPTPLITWQKMGEEGGSGFEDLRLNFRSYVLPNGSLVIADAEEFDEGLFRCSAHNGIGGPVVHEASLQVREPPQFKEAFKALHVRRGETLHAKCAVHAGDPPVVFGWEKNYRPLHNCSRCVTRSDSYASEFTLLTTLRSDTAIYTCVAQNDIGKATTVLHVVVQEPPDAPSNLVLTNYTSRTASLHWQAPFDGNSEILKYKVQYKLESELLSGFSYETPVSPSSTSATLTNLQPVSTYEIRVVAENAFGTSAPSNITVVTTKEEAPSGPPTSVSLYTTGSQSLKVTWRPPSRDQHHGVILGYHVSYRVADGGGNEAASVKQVDSRGANSSHGLETTYLTNLRRLTKYAVTVQAYNSAGRGPSSEEVYATTLETAPPTSPSVQVEPHSTTSIFVQWKKDPKDRSENTEYVLHYGVKTATGRRTSWRPTSGSSLGMGEPGEEALVRTRGSPPVAPSKEGFVVANKTSALLRLGRWGDGGCPISRFVLQYRQKSEPSWAAVALTVAPPTSGEHTLAPLAPGKVYELSVVAHNDAGATRAEYDFVTLSQRATKTTTEPMSGSSGGGFRFPLQENLVFIVPALLSAFIVVLVVALVFFYWRKQPPLTDAGPEKELPGRKVYAEETFIISELARKADRGSQDSQAGSIFDSRSKRSYHIYSTNQSAL</sequence>
<dbReference type="PANTHER" id="PTHR44170">
    <property type="entry name" value="PROTEIN SIDEKICK"/>
    <property type="match status" value="1"/>
</dbReference>
<dbReference type="GO" id="GO:0045202">
    <property type="term" value="C:synapse"/>
    <property type="evidence" value="ECO:0007669"/>
    <property type="project" value="UniProtKB-SubCell"/>
</dbReference>
<dbReference type="GO" id="GO:0098609">
    <property type="term" value="P:cell-cell adhesion"/>
    <property type="evidence" value="ECO:0007669"/>
    <property type="project" value="UniProtKB-ARBA"/>
</dbReference>
<evidence type="ECO:0000256" key="14">
    <source>
        <dbReference type="ARBA" id="ARBA00034103"/>
    </source>
</evidence>
<keyword evidence="7" id="KW-0524">Neurogenesis</keyword>
<dbReference type="FunFam" id="2.60.40.10:FF:000333">
    <property type="entry name" value="Down syndrome cell adhesion molecule"/>
    <property type="match status" value="1"/>
</dbReference>
<feature type="transmembrane region" description="Helical" evidence="16">
    <location>
        <begin position="982"/>
        <end position="1006"/>
    </location>
</feature>
<feature type="domain" description="Ig-like" evidence="17">
    <location>
        <begin position="289"/>
        <end position="383"/>
    </location>
</feature>
<evidence type="ECO:0000256" key="15">
    <source>
        <dbReference type="SAM" id="MobiDB-lite"/>
    </source>
</evidence>
<dbReference type="SMART" id="SM00408">
    <property type="entry name" value="IGc2"/>
    <property type="match status" value="6"/>
</dbReference>
<dbReference type="Pfam" id="PF00041">
    <property type="entry name" value="fn3"/>
    <property type="match status" value="2"/>
</dbReference>
<dbReference type="InterPro" id="IPR013098">
    <property type="entry name" value="Ig_I-set"/>
</dbReference>
<dbReference type="Pfam" id="PF13927">
    <property type="entry name" value="Ig_3"/>
    <property type="match status" value="2"/>
</dbReference>
<feature type="domain" description="Ig-like" evidence="17">
    <location>
        <begin position="386"/>
        <end position="479"/>
    </location>
</feature>
<keyword evidence="11" id="KW-1015">Disulfide bond</keyword>
<dbReference type="GO" id="GO:0007399">
    <property type="term" value="P:nervous system development"/>
    <property type="evidence" value="ECO:0007669"/>
    <property type="project" value="UniProtKB-KW"/>
</dbReference>
<feature type="region of interest" description="Disordered" evidence="15">
    <location>
        <begin position="831"/>
        <end position="866"/>
    </location>
</feature>
<keyword evidence="4" id="KW-0732">Signal</keyword>
<dbReference type="InterPro" id="IPR003961">
    <property type="entry name" value="FN3_dom"/>
</dbReference>
<dbReference type="SUPFAM" id="SSF49265">
    <property type="entry name" value="Fibronectin type III"/>
    <property type="match status" value="2"/>
</dbReference>
<keyword evidence="2" id="KW-1003">Cell membrane</keyword>
<organism evidence="19 20">
    <name type="scientific">Amblyomma americanum</name>
    <name type="common">Lone star tick</name>
    <dbReference type="NCBI Taxonomy" id="6943"/>
    <lineage>
        <taxon>Eukaryota</taxon>
        <taxon>Metazoa</taxon>
        <taxon>Ecdysozoa</taxon>
        <taxon>Arthropoda</taxon>
        <taxon>Chelicerata</taxon>
        <taxon>Arachnida</taxon>
        <taxon>Acari</taxon>
        <taxon>Parasitiformes</taxon>
        <taxon>Ixodida</taxon>
        <taxon>Ixodoidea</taxon>
        <taxon>Ixodidae</taxon>
        <taxon>Amblyomminae</taxon>
        <taxon>Amblyomma</taxon>
    </lineage>
</organism>
<dbReference type="Proteomes" id="UP001321473">
    <property type="component" value="Unassembled WGS sequence"/>
</dbReference>
<dbReference type="FunFam" id="2.60.40.10:FF:000005">
    <property type="entry name" value="Neuronal cell adhesion molecule"/>
    <property type="match status" value="1"/>
</dbReference>
<reference evidence="19 20" key="1">
    <citation type="journal article" date="2023" name="Arcadia Sci">
        <title>De novo assembly of a long-read Amblyomma americanum tick genome.</title>
        <authorList>
            <person name="Chou S."/>
            <person name="Poskanzer K.E."/>
            <person name="Rollins M."/>
            <person name="Thuy-Boun P.S."/>
        </authorList>
    </citation>
    <scope>NUCLEOTIDE SEQUENCE [LARGE SCALE GENOMIC DNA]</scope>
    <source>
        <strain evidence="19">F_SG_1</strain>
        <tissue evidence="19">Salivary glands</tissue>
    </source>
</reference>
<evidence type="ECO:0000313" key="19">
    <source>
        <dbReference type="EMBL" id="KAK8756136.1"/>
    </source>
</evidence>
<dbReference type="FunFam" id="2.60.40.10:FF:000017">
    <property type="entry name" value="Down syndrome cell adhesion molecule b"/>
    <property type="match status" value="1"/>
</dbReference>
<keyword evidence="8 16" id="KW-1133">Transmembrane helix</keyword>
<keyword evidence="3 16" id="KW-0812">Transmembrane</keyword>
<evidence type="ECO:0000256" key="5">
    <source>
        <dbReference type="ARBA" id="ARBA00022737"/>
    </source>
</evidence>
<evidence type="ECO:0000256" key="3">
    <source>
        <dbReference type="ARBA" id="ARBA00022692"/>
    </source>
</evidence>
<dbReference type="Gene3D" id="2.60.40.10">
    <property type="entry name" value="Immunoglobulins"/>
    <property type="match status" value="10"/>
</dbReference>
<evidence type="ECO:0000256" key="6">
    <source>
        <dbReference type="ARBA" id="ARBA00022889"/>
    </source>
</evidence>
<evidence type="ECO:0000256" key="1">
    <source>
        <dbReference type="ARBA" id="ARBA00004251"/>
    </source>
</evidence>
<dbReference type="SUPFAM" id="SSF48726">
    <property type="entry name" value="Immunoglobulin"/>
    <property type="match status" value="6"/>
</dbReference>
<dbReference type="PANTHER" id="PTHR44170:SF56">
    <property type="entry name" value="FIBRONECTIN TYPE-III DOMAIN-CONTAINING PROTEIN"/>
    <property type="match status" value="1"/>
</dbReference>
<dbReference type="GO" id="GO:0005886">
    <property type="term" value="C:plasma membrane"/>
    <property type="evidence" value="ECO:0007669"/>
    <property type="project" value="UniProtKB-SubCell"/>
</dbReference>
<keyword evidence="6" id="KW-0130">Cell adhesion</keyword>
<dbReference type="InterPro" id="IPR003598">
    <property type="entry name" value="Ig_sub2"/>
</dbReference>
<dbReference type="InterPro" id="IPR007110">
    <property type="entry name" value="Ig-like_dom"/>
</dbReference>
<evidence type="ECO:0000259" key="18">
    <source>
        <dbReference type="PROSITE" id="PS50853"/>
    </source>
</evidence>